<sequence>MDGGSCYRYNWQRDILENPPAKLAGYQFGISTYF</sequence>
<organism evidence="1 2">
    <name type="scientific">Chitinophaga filiformis</name>
    <name type="common">Myxococcus filiformis</name>
    <name type="synonym">Flexibacter filiformis</name>
    <dbReference type="NCBI Taxonomy" id="104663"/>
    <lineage>
        <taxon>Bacteria</taxon>
        <taxon>Pseudomonadati</taxon>
        <taxon>Bacteroidota</taxon>
        <taxon>Chitinophagia</taxon>
        <taxon>Chitinophagales</taxon>
        <taxon>Chitinophagaceae</taxon>
        <taxon>Chitinophaga</taxon>
    </lineage>
</organism>
<dbReference type="EMBL" id="FNBN01000008">
    <property type="protein sequence ID" value="SDH05080.1"/>
    <property type="molecule type" value="Genomic_DNA"/>
</dbReference>
<gene>
    <name evidence="1" type="ORF">SAMN04488121_108175</name>
</gene>
<evidence type="ECO:0000313" key="1">
    <source>
        <dbReference type="EMBL" id="SDH05080.1"/>
    </source>
</evidence>
<reference evidence="1 2" key="1">
    <citation type="submission" date="2016-10" db="EMBL/GenBank/DDBJ databases">
        <authorList>
            <person name="de Groot N.N."/>
        </authorList>
    </citation>
    <scope>NUCLEOTIDE SEQUENCE [LARGE SCALE GENOMIC DNA]</scope>
    <source>
        <strain evidence="1 2">DSM 527</strain>
    </source>
</reference>
<name>A0A1G7ZAF9_CHIFI</name>
<accession>A0A1G7ZAF9</accession>
<protein>
    <submittedName>
        <fullName evidence="1">Uncharacterized protein</fullName>
    </submittedName>
</protein>
<proteinExistence type="predicted"/>
<dbReference type="Proteomes" id="UP000199045">
    <property type="component" value="Unassembled WGS sequence"/>
</dbReference>
<dbReference type="STRING" id="104663.SAMN04488121_108175"/>
<evidence type="ECO:0000313" key="2">
    <source>
        <dbReference type="Proteomes" id="UP000199045"/>
    </source>
</evidence>
<dbReference type="AlphaFoldDB" id="A0A1G7ZAF9"/>